<dbReference type="Proteomes" id="UP001564626">
    <property type="component" value="Unassembled WGS sequence"/>
</dbReference>
<reference evidence="2 3" key="1">
    <citation type="submission" date="2024-08" db="EMBL/GenBank/DDBJ databases">
        <title>Genome mining of Saccharopolyspora cebuensis PGLac3 from Nigerian medicinal plant.</title>
        <authorList>
            <person name="Ezeobiora C.E."/>
            <person name="Igbokwe N.H."/>
            <person name="Amin D.H."/>
            <person name="Mendie U.E."/>
        </authorList>
    </citation>
    <scope>NUCLEOTIDE SEQUENCE [LARGE SCALE GENOMIC DNA]</scope>
    <source>
        <strain evidence="2 3">PGLac3</strain>
    </source>
</reference>
<feature type="region of interest" description="Disordered" evidence="1">
    <location>
        <begin position="182"/>
        <end position="211"/>
    </location>
</feature>
<sequence length="211" mass="23463">MARVLAVGVDYGTTNASAAVMLREGVDRRLYLLDEWRHDPAHAQHRLTDAQLSARLRAWLDAEHHPRQQGLRPQWIVADPAAASFRVQLHQDHVVTQAADNDVAYGIRTVASLLGAGRLLVSDRCTGWITEDPGYSWDDTATERGEDRPVKTADHSLDAGRYAIATTENLWRPSVPIGRHKFGEAREVDPLTVDSCARSEEDIATQPSREP</sequence>
<dbReference type="EMBL" id="JBGEHV010000016">
    <property type="protein sequence ID" value="MEY8039987.1"/>
    <property type="molecule type" value="Genomic_DNA"/>
</dbReference>
<comment type="caution">
    <text evidence="2">The sequence shown here is derived from an EMBL/GenBank/DDBJ whole genome shotgun (WGS) entry which is preliminary data.</text>
</comment>
<gene>
    <name evidence="2" type="ORF">AB8O55_11320</name>
</gene>
<organism evidence="2 3">
    <name type="scientific">Saccharopolyspora cebuensis</name>
    <dbReference type="NCBI Taxonomy" id="418759"/>
    <lineage>
        <taxon>Bacteria</taxon>
        <taxon>Bacillati</taxon>
        <taxon>Actinomycetota</taxon>
        <taxon>Actinomycetes</taxon>
        <taxon>Pseudonocardiales</taxon>
        <taxon>Pseudonocardiaceae</taxon>
        <taxon>Saccharopolyspora</taxon>
    </lineage>
</organism>
<accession>A0ABV4CIN7</accession>
<protein>
    <recommendedName>
        <fullName evidence="4">Hsp70 protein</fullName>
    </recommendedName>
</protein>
<evidence type="ECO:0000313" key="3">
    <source>
        <dbReference type="Proteomes" id="UP001564626"/>
    </source>
</evidence>
<dbReference type="Gene3D" id="3.30.420.280">
    <property type="match status" value="1"/>
</dbReference>
<keyword evidence="3" id="KW-1185">Reference proteome</keyword>
<evidence type="ECO:0000256" key="1">
    <source>
        <dbReference type="SAM" id="MobiDB-lite"/>
    </source>
</evidence>
<evidence type="ECO:0008006" key="4">
    <source>
        <dbReference type="Google" id="ProtNLM"/>
    </source>
</evidence>
<dbReference type="RefSeq" id="WP_345363190.1">
    <property type="nucleotide sequence ID" value="NZ_BAABII010000009.1"/>
</dbReference>
<proteinExistence type="predicted"/>
<name>A0ABV4CIN7_9PSEU</name>
<evidence type="ECO:0000313" key="2">
    <source>
        <dbReference type="EMBL" id="MEY8039987.1"/>
    </source>
</evidence>